<feature type="region of interest" description="Disordered" evidence="3">
    <location>
        <begin position="972"/>
        <end position="992"/>
    </location>
</feature>
<feature type="compositionally biased region" description="Polar residues" evidence="3">
    <location>
        <begin position="827"/>
        <end position="837"/>
    </location>
</feature>
<name>A0A067TSN9_GALM3</name>
<evidence type="ECO:0000256" key="1">
    <source>
        <dbReference type="ARBA" id="ARBA00022536"/>
    </source>
</evidence>
<dbReference type="CDD" id="cd00064">
    <property type="entry name" value="FU"/>
    <property type="match status" value="5"/>
</dbReference>
<keyword evidence="2" id="KW-1015">Disulfide bond</keyword>
<dbReference type="STRING" id="685588.A0A067TSN9"/>
<organism evidence="7 8">
    <name type="scientific">Galerina marginata (strain CBS 339.88)</name>
    <dbReference type="NCBI Taxonomy" id="685588"/>
    <lineage>
        <taxon>Eukaryota</taxon>
        <taxon>Fungi</taxon>
        <taxon>Dikarya</taxon>
        <taxon>Basidiomycota</taxon>
        <taxon>Agaricomycotina</taxon>
        <taxon>Agaricomycetes</taxon>
        <taxon>Agaricomycetidae</taxon>
        <taxon>Agaricales</taxon>
        <taxon>Agaricineae</taxon>
        <taxon>Strophariaceae</taxon>
        <taxon>Galerina</taxon>
    </lineage>
</organism>
<feature type="compositionally biased region" description="Basic and acidic residues" evidence="3">
    <location>
        <begin position="814"/>
        <end position="825"/>
    </location>
</feature>
<comment type="caution">
    <text evidence="2">Lacks conserved residue(s) required for the propagation of feature annotation.</text>
</comment>
<feature type="compositionally biased region" description="Basic and acidic residues" evidence="3">
    <location>
        <begin position="838"/>
        <end position="848"/>
    </location>
</feature>
<dbReference type="AlphaFoldDB" id="A0A067TSN9"/>
<keyword evidence="1 2" id="KW-0245">EGF-like domain</keyword>
<keyword evidence="8" id="KW-1185">Reference proteome</keyword>
<dbReference type="InterPro" id="IPR006212">
    <property type="entry name" value="Furin_repeat"/>
</dbReference>
<reference evidence="8" key="1">
    <citation type="journal article" date="2014" name="Proc. Natl. Acad. Sci. U.S.A.">
        <title>Extensive sampling of basidiomycete genomes demonstrates inadequacy of the white-rot/brown-rot paradigm for wood decay fungi.</title>
        <authorList>
            <person name="Riley R."/>
            <person name="Salamov A.A."/>
            <person name="Brown D.W."/>
            <person name="Nagy L.G."/>
            <person name="Floudas D."/>
            <person name="Held B.W."/>
            <person name="Levasseur A."/>
            <person name="Lombard V."/>
            <person name="Morin E."/>
            <person name="Otillar R."/>
            <person name="Lindquist E.A."/>
            <person name="Sun H."/>
            <person name="LaButti K.M."/>
            <person name="Schmutz J."/>
            <person name="Jabbour D."/>
            <person name="Luo H."/>
            <person name="Baker S.E."/>
            <person name="Pisabarro A.G."/>
            <person name="Walton J.D."/>
            <person name="Blanchette R.A."/>
            <person name="Henrissat B."/>
            <person name="Martin F."/>
            <person name="Cullen D."/>
            <person name="Hibbett D.S."/>
            <person name="Grigoriev I.V."/>
        </authorList>
    </citation>
    <scope>NUCLEOTIDE SEQUENCE [LARGE SCALE GENOMIC DNA]</scope>
    <source>
        <strain evidence="8">CBS 339.88</strain>
    </source>
</reference>
<dbReference type="PANTHER" id="PTHR15332">
    <property type="entry name" value="PROPROTEIN CONVERTASE SUBTILISIN_KEXIN TYPE 5-LIKE"/>
    <property type="match status" value="1"/>
</dbReference>
<sequence>MFSTLLVVLLLSLTASIAAQSSSFSVVCVAGQCINGFSNTTIGAKLSASGAPTSVLLLPGQYTSTTNPQLLHNLLTSSSATLASSPGFNATSVVPLPLTIELEPGLAIYSLPLYSGQAAFSQLPTTPVTNSSIPLTASSIALSNNVWAAVSSSSNNRIIIWDSIPDISQLPTGSSSLSLLDVQSSSCSPPCSGSGVCSASGTCKCPTGFAGNSCETCADGFFGPTCQPCPAGCTSCDQGISGSGLCLTPIVSDAPSTCNCLNGQCGSGGQCSCNPGWTTAANGTACATCAPGFFLTSTGDCQVCQLGCTQCSDGTGACLACKQGLTQDPNDKTKCDLLPAATTTGTICPERSFSTGAQCALCSPSCRSCTGPSSSECVVCASGQYLFNGSCVEANADGVCEGTNGMIADNNKNECDGCGAKCTSCKIPNFTGASTVNQLQCTGCLPGFFLSQGKCVETCPSGTFVSPQDNLNCIACSSSCGTCAGSANFCLTCASGQQLASSGQCVSTCPSNTFSSSGSCLKCHPDCASCSGPSFNQCSTCPSERPVLTNGRCLPTCGKSQFFDKGSASCQACDSSCASCSGPGSTSCLACSSSTQVLRAGSCVSANCNGSSSVIPGLGVCLSEIVQVPSASGTGTAAPLPTITGLTDPTAIDNTRRPLEWWQILLMALGCAFILVVIAMLWRRHAKKRRAKQTAKFVSVKRLDNPNRWRFRLARFGERLFGSRVGNRLQKDQDGDVLPVAYNHHDRYRSESRPLSLASYSQDIKLKKMPSPEERSRRRETEDDVEKFIDAYDYSTHSRSSRAPSTLPGLEGQYDQRHQQRRIEQDSLYSEVTGNQRHTPEPRQPLKRELSGASRLLKTRNLTDDSLLVDIAADERKSPSPPLQMAANTGSSTAFRSPTEAQAYMMAVRPGLVGAPPPQMIGALGPTSTGGSFMPIPVTLTPNATMGQSSYWLSPVAPTTIGGLQPQQNTVALQPMNTGGSSSRNPFRQGMY</sequence>
<evidence type="ECO:0000256" key="3">
    <source>
        <dbReference type="SAM" id="MobiDB-lite"/>
    </source>
</evidence>
<dbReference type="Gene3D" id="2.10.220.10">
    <property type="entry name" value="Hormone Receptor, Insulin-like Growth Factor Receptor 1, Chain A, domain 2"/>
    <property type="match status" value="4"/>
</dbReference>
<dbReference type="SMART" id="SM00181">
    <property type="entry name" value="EGF"/>
    <property type="match status" value="6"/>
</dbReference>
<keyword evidence="4" id="KW-1133">Transmembrane helix</keyword>
<dbReference type="InterPro" id="IPR000742">
    <property type="entry name" value="EGF"/>
</dbReference>
<dbReference type="SMART" id="SM00261">
    <property type="entry name" value="FU"/>
    <property type="match status" value="6"/>
</dbReference>
<dbReference type="CDD" id="cd00055">
    <property type="entry name" value="EGF_Lam"/>
    <property type="match status" value="1"/>
</dbReference>
<feature type="disulfide bond" evidence="2">
    <location>
        <begin position="205"/>
        <end position="214"/>
    </location>
</feature>
<evidence type="ECO:0000313" key="8">
    <source>
        <dbReference type="Proteomes" id="UP000027222"/>
    </source>
</evidence>
<dbReference type="PROSITE" id="PS00022">
    <property type="entry name" value="EGF_1"/>
    <property type="match status" value="1"/>
</dbReference>
<dbReference type="HOGENOM" id="CLU_010013_0_0_1"/>
<accession>A0A067TSN9</accession>
<keyword evidence="4" id="KW-0812">Transmembrane</keyword>
<dbReference type="InterPro" id="IPR009030">
    <property type="entry name" value="Growth_fac_rcpt_cys_sf"/>
</dbReference>
<feature type="disulfide bond" evidence="2">
    <location>
        <begin position="187"/>
        <end position="197"/>
    </location>
</feature>
<evidence type="ECO:0000256" key="4">
    <source>
        <dbReference type="SAM" id="Phobius"/>
    </source>
</evidence>
<evidence type="ECO:0000256" key="5">
    <source>
        <dbReference type="SAM" id="SignalP"/>
    </source>
</evidence>
<dbReference type="PANTHER" id="PTHR15332:SF175">
    <property type="entry name" value="PROPROTEIN CONVERTASE SUBTILISIN_KEXIN TYPE 5-LIKE"/>
    <property type="match status" value="1"/>
</dbReference>
<evidence type="ECO:0000256" key="2">
    <source>
        <dbReference type="PROSITE-ProRule" id="PRU00076"/>
    </source>
</evidence>
<dbReference type="Proteomes" id="UP000027222">
    <property type="component" value="Unassembled WGS sequence"/>
</dbReference>
<keyword evidence="5" id="KW-0732">Signal</keyword>
<evidence type="ECO:0000313" key="7">
    <source>
        <dbReference type="EMBL" id="KDR81943.1"/>
    </source>
</evidence>
<feature type="transmembrane region" description="Helical" evidence="4">
    <location>
        <begin position="661"/>
        <end position="682"/>
    </location>
</feature>
<dbReference type="OrthoDB" id="18487at2759"/>
<dbReference type="SUPFAM" id="SSF57184">
    <property type="entry name" value="Growth factor receptor domain"/>
    <property type="match status" value="4"/>
</dbReference>
<feature type="compositionally biased region" description="Polar residues" evidence="3">
    <location>
        <begin position="972"/>
        <end position="986"/>
    </location>
</feature>
<protein>
    <recommendedName>
        <fullName evidence="6">EGF-like domain-containing protein</fullName>
    </recommendedName>
</protein>
<feature type="domain" description="EGF-like" evidence="6">
    <location>
        <begin position="183"/>
        <end position="215"/>
    </location>
</feature>
<dbReference type="EMBL" id="KL142370">
    <property type="protein sequence ID" value="KDR81943.1"/>
    <property type="molecule type" value="Genomic_DNA"/>
</dbReference>
<feature type="region of interest" description="Disordered" evidence="3">
    <location>
        <begin position="761"/>
        <end position="848"/>
    </location>
</feature>
<dbReference type="InterPro" id="IPR002049">
    <property type="entry name" value="LE_dom"/>
</dbReference>
<feature type="compositionally biased region" description="Polar residues" evidence="3">
    <location>
        <begin position="795"/>
        <end position="804"/>
    </location>
</feature>
<feature type="signal peptide" evidence="5">
    <location>
        <begin position="1"/>
        <end position="19"/>
    </location>
</feature>
<feature type="chain" id="PRO_5001647198" description="EGF-like domain-containing protein" evidence="5">
    <location>
        <begin position="20"/>
        <end position="992"/>
    </location>
</feature>
<feature type="compositionally biased region" description="Basic and acidic residues" evidence="3">
    <location>
        <begin position="764"/>
        <end position="790"/>
    </location>
</feature>
<dbReference type="PROSITE" id="PS01248">
    <property type="entry name" value="EGF_LAM_1"/>
    <property type="match status" value="1"/>
</dbReference>
<keyword evidence="4" id="KW-0472">Membrane</keyword>
<dbReference type="PROSITE" id="PS50026">
    <property type="entry name" value="EGF_3"/>
    <property type="match status" value="1"/>
</dbReference>
<dbReference type="Gene3D" id="2.10.25.10">
    <property type="entry name" value="Laminin"/>
    <property type="match status" value="1"/>
</dbReference>
<proteinExistence type="predicted"/>
<evidence type="ECO:0000259" key="6">
    <source>
        <dbReference type="PROSITE" id="PS50026"/>
    </source>
</evidence>
<gene>
    <name evidence="7" type="ORF">GALMADRAFT_114788</name>
</gene>